<reference evidence="6" key="1">
    <citation type="submission" date="2018-04" db="EMBL/GenBank/DDBJ databases">
        <title>Whole genome sequencing of Hypsizygus marmoreus.</title>
        <authorList>
            <person name="Choi I.-G."/>
            <person name="Min B."/>
            <person name="Kim J.-G."/>
            <person name="Kim S."/>
            <person name="Oh Y.-L."/>
            <person name="Kong W.-S."/>
            <person name="Park H."/>
            <person name="Jeong J."/>
            <person name="Song E.-S."/>
        </authorList>
    </citation>
    <scope>NUCLEOTIDE SEQUENCE [LARGE SCALE GENOMIC DNA]</scope>
    <source>
        <strain evidence="6">51987-8</strain>
    </source>
</reference>
<dbReference type="AlphaFoldDB" id="A0A369J5C4"/>
<dbReference type="InterPro" id="IPR016169">
    <property type="entry name" value="FAD-bd_PCMH_sub2"/>
</dbReference>
<dbReference type="SUPFAM" id="SSF56176">
    <property type="entry name" value="FAD-binding/transporter-associated domain-like"/>
    <property type="match status" value="1"/>
</dbReference>
<comment type="caution">
    <text evidence="6">The sequence shown here is derived from an EMBL/GenBank/DDBJ whole genome shotgun (WGS) entry which is preliminary data.</text>
</comment>
<keyword evidence="4" id="KW-0560">Oxidoreductase</keyword>
<dbReference type="PANTHER" id="PTHR42973:SF13">
    <property type="entry name" value="FAD-BINDING PCMH-TYPE DOMAIN-CONTAINING PROTEIN"/>
    <property type="match status" value="1"/>
</dbReference>
<accession>A0A369J5C4</accession>
<dbReference type="PANTHER" id="PTHR42973">
    <property type="entry name" value="BINDING OXIDOREDUCTASE, PUTATIVE (AFU_ORTHOLOGUE AFUA_1G17690)-RELATED"/>
    <property type="match status" value="1"/>
</dbReference>
<evidence type="ECO:0000256" key="3">
    <source>
        <dbReference type="ARBA" id="ARBA00022827"/>
    </source>
</evidence>
<dbReference type="InterPro" id="IPR050416">
    <property type="entry name" value="FAD-linked_Oxidoreductase"/>
</dbReference>
<evidence type="ECO:0000313" key="7">
    <source>
        <dbReference type="Proteomes" id="UP000076154"/>
    </source>
</evidence>
<name>A0A369J5C4_HYPMA</name>
<dbReference type="EMBL" id="LUEZ02000124">
    <property type="protein sequence ID" value="RDB16602.1"/>
    <property type="molecule type" value="Genomic_DNA"/>
</dbReference>
<evidence type="ECO:0000256" key="2">
    <source>
        <dbReference type="ARBA" id="ARBA00022630"/>
    </source>
</evidence>
<dbReference type="InParanoid" id="A0A369J5C4"/>
<dbReference type="Proteomes" id="UP000076154">
    <property type="component" value="Unassembled WGS sequence"/>
</dbReference>
<dbReference type="STRING" id="39966.A0A369J5C4"/>
<dbReference type="GO" id="GO:0016491">
    <property type="term" value="F:oxidoreductase activity"/>
    <property type="evidence" value="ECO:0007669"/>
    <property type="project" value="UniProtKB-KW"/>
</dbReference>
<dbReference type="Pfam" id="PF01565">
    <property type="entry name" value="FAD_binding_4"/>
    <property type="match status" value="1"/>
</dbReference>
<gene>
    <name evidence="6" type="ORF">Hypma_002803</name>
</gene>
<comment type="similarity">
    <text evidence="1">Belongs to the oxygen-dependent FAD-linked oxidoreductase family.</text>
</comment>
<keyword evidence="2" id="KW-0285">Flavoprotein</keyword>
<feature type="domain" description="FAD-binding PCMH-type" evidence="5">
    <location>
        <begin position="63"/>
        <end position="234"/>
    </location>
</feature>
<dbReference type="Gene3D" id="3.30.465.10">
    <property type="match status" value="1"/>
</dbReference>
<protein>
    <recommendedName>
        <fullName evidence="5">FAD-binding PCMH-type domain-containing protein</fullName>
    </recommendedName>
</protein>
<proteinExistence type="inferred from homology"/>
<keyword evidence="7" id="KW-1185">Reference proteome</keyword>
<evidence type="ECO:0000259" key="5">
    <source>
        <dbReference type="PROSITE" id="PS51387"/>
    </source>
</evidence>
<dbReference type="OrthoDB" id="2151789at2759"/>
<dbReference type="GO" id="GO:0071949">
    <property type="term" value="F:FAD binding"/>
    <property type="evidence" value="ECO:0007669"/>
    <property type="project" value="InterPro"/>
</dbReference>
<keyword evidence="3" id="KW-0274">FAD</keyword>
<evidence type="ECO:0000256" key="4">
    <source>
        <dbReference type="ARBA" id="ARBA00023002"/>
    </source>
</evidence>
<dbReference type="InterPro" id="IPR036318">
    <property type="entry name" value="FAD-bd_PCMH-like_sf"/>
</dbReference>
<organism evidence="6 7">
    <name type="scientific">Hypsizygus marmoreus</name>
    <name type="common">White beech mushroom</name>
    <name type="synonym">Agaricus marmoreus</name>
    <dbReference type="NCBI Taxonomy" id="39966"/>
    <lineage>
        <taxon>Eukaryota</taxon>
        <taxon>Fungi</taxon>
        <taxon>Dikarya</taxon>
        <taxon>Basidiomycota</taxon>
        <taxon>Agaricomycotina</taxon>
        <taxon>Agaricomycetes</taxon>
        <taxon>Agaricomycetidae</taxon>
        <taxon>Agaricales</taxon>
        <taxon>Tricholomatineae</taxon>
        <taxon>Lyophyllaceae</taxon>
        <taxon>Hypsizygus</taxon>
    </lineage>
</organism>
<dbReference type="InterPro" id="IPR006094">
    <property type="entry name" value="Oxid_FAD_bind_N"/>
</dbReference>
<evidence type="ECO:0000313" key="6">
    <source>
        <dbReference type="EMBL" id="RDB16602.1"/>
    </source>
</evidence>
<evidence type="ECO:0000256" key="1">
    <source>
        <dbReference type="ARBA" id="ARBA00005466"/>
    </source>
</evidence>
<dbReference type="PROSITE" id="PS51387">
    <property type="entry name" value="FAD_PCMH"/>
    <property type="match status" value="1"/>
</dbReference>
<sequence>MKPSLPHVLTFCLAVSTQAYSRHSGKASKTCAGLQSKFGDSIVQTAGAEYLSTVSNAWSLFNTLQRPTCVMYPRNANHVQVAMREIYRDKVRYAVQAGSHSGMTGWNNVDGGVLFAFSHMKDVKYNSTSDIITLQPGIRWGEAIAAVESYGVAPMGGRLTDVGTGLLLGGGLSYLAPEYGFSADLFKELDVVLVDGDLVTATATNRYSDLFRALKGGANRFGIVTRYAVEAVHTGTKEDKLWFGGLILYPEEAAEALVNATAKFVRSVTEPKAALFTCLFYAKTGGVLTDTHLVTLFYRGPSLPLDIYGDFLSIPFTSQSLGPASYSDAVNALGPGADRGFGQNFGGSAIAGPTSRYLDALNHFKNYSSIFQDELDHTLMAFTPILQSQINAGRTRGRNAIDPPDGPYAAVVFQDQYKQGVARISQELQDGRKLLFKQIPPSPGLPLYVGESDATQNAFATYSGYEFLKRTYAKYDPTRFNVQYADGPPGL</sequence>
<dbReference type="InterPro" id="IPR016166">
    <property type="entry name" value="FAD-bd_PCMH"/>
</dbReference>